<name>A6DUK2_9BACT</name>
<proteinExistence type="predicted"/>
<dbReference type="AlphaFoldDB" id="A6DUK2"/>
<comment type="caution">
    <text evidence="1">The sequence shown here is derived from an EMBL/GenBank/DDBJ whole genome shotgun (WGS) entry which is preliminary data.</text>
</comment>
<gene>
    <name evidence="1" type="ORF">LNTAR_18425</name>
</gene>
<sequence>SLGEWRDLEKHQFIKEEFAVSKVKKNKSLIGTLGPFYIPAARHEIKELVKKYDLRALNLEQEVLGSKGKLFKLSSDVKMPRCLLSYIGNGYREITDIESNWERSTVRIFNDDGYSPFILKYKKSEIEALPDFDIVMTAERIGTLGAYTHIRLPLVTQKFRKAMTDLKVRGLQYVPVELVD</sequence>
<evidence type="ECO:0000313" key="1">
    <source>
        <dbReference type="EMBL" id="EDM24684.1"/>
    </source>
</evidence>
<keyword evidence="2" id="KW-1185">Reference proteome</keyword>
<accession>A6DUK2</accession>
<evidence type="ECO:0000313" key="2">
    <source>
        <dbReference type="Proteomes" id="UP000004947"/>
    </source>
</evidence>
<organism evidence="1 2">
    <name type="scientific">Lentisphaera araneosa HTCC2155</name>
    <dbReference type="NCBI Taxonomy" id="313628"/>
    <lineage>
        <taxon>Bacteria</taxon>
        <taxon>Pseudomonadati</taxon>
        <taxon>Lentisphaerota</taxon>
        <taxon>Lentisphaeria</taxon>
        <taxon>Lentisphaerales</taxon>
        <taxon>Lentisphaeraceae</taxon>
        <taxon>Lentisphaera</taxon>
    </lineage>
</organism>
<dbReference type="RefSeq" id="WP_007281484.1">
    <property type="nucleotide sequence ID" value="NZ_ABCK01000066.1"/>
</dbReference>
<dbReference type="Proteomes" id="UP000004947">
    <property type="component" value="Unassembled WGS sequence"/>
</dbReference>
<feature type="non-terminal residue" evidence="1">
    <location>
        <position position="1"/>
    </location>
</feature>
<reference evidence="1 2" key="1">
    <citation type="journal article" date="2010" name="J. Bacteriol.">
        <title>Genome sequence of Lentisphaera araneosa HTCC2155T, the type species of the order Lentisphaerales in the phylum Lentisphaerae.</title>
        <authorList>
            <person name="Thrash J.C."/>
            <person name="Cho J.C."/>
            <person name="Vergin K.L."/>
            <person name="Morris R.M."/>
            <person name="Giovannoni S.J."/>
        </authorList>
    </citation>
    <scope>NUCLEOTIDE SEQUENCE [LARGE SCALE GENOMIC DNA]</scope>
    <source>
        <strain evidence="1 2">HTCC2155</strain>
    </source>
</reference>
<protein>
    <submittedName>
        <fullName evidence="1">Uncharacterized protein</fullName>
    </submittedName>
</protein>
<dbReference type="EMBL" id="ABCK01000066">
    <property type="protein sequence ID" value="EDM24684.1"/>
    <property type="molecule type" value="Genomic_DNA"/>
</dbReference>